<dbReference type="EMBL" id="JSWE01000206">
    <property type="protein sequence ID" value="KIE04274.1"/>
    <property type="molecule type" value="Genomic_DNA"/>
</dbReference>
<proteinExistence type="predicted"/>
<dbReference type="AlphaFoldDB" id="A0A0C1QFE0"/>
<evidence type="ECO:0000313" key="2">
    <source>
        <dbReference type="Proteomes" id="UP000031258"/>
    </source>
</evidence>
<name>A0A0C1QFE0_9RICK</name>
<comment type="caution">
    <text evidence="1">The sequence shown here is derived from an EMBL/GenBank/DDBJ whole genome shotgun (WGS) entry which is preliminary data.</text>
</comment>
<dbReference type="Proteomes" id="UP000031258">
    <property type="component" value="Unassembled WGS sequence"/>
</dbReference>
<organism evidence="1 2">
    <name type="scientific">Candidatus Jidaibacter acanthamoebae</name>
    <dbReference type="NCBI Taxonomy" id="86105"/>
    <lineage>
        <taxon>Bacteria</taxon>
        <taxon>Pseudomonadati</taxon>
        <taxon>Pseudomonadota</taxon>
        <taxon>Alphaproteobacteria</taxon>
        <taxon>Rickettsiales</taxon>
        <taxon>Candidatus Midichloriaceae</taxon>
        <taxon>Candidatus Jidaibacter</taxon>
    </lineage>
</organism>
<gene>
    <name evidence="1" type="ORF">NF27_IN00150</name>
</gene>
<protein>
    <submittedName>
        <fullName evidence="1">Uncharacterized protein</fullName>
    </submittedName>
</protein>
<keyword evidence="2" id="KW-1185">Reference proteome</keyword>
<accession>A0A0C1QFE0</accession>
<sequence length="39" mass="4461">MEIKTESTDKNCISANYIATNEFFDSLRKGTNKFKNCTP</sequence>
<reference evidence="1 2" key="1">
    <citation type="submission" date="2014-11" db="EMBL/GenBank/DDBJ databases">
        <title>A Rickettsiales Symbiont of Amoebae With Ancient Features.</title>
        <authorList>
            <person name="Schulz F."/>
            <person name="Martijn J."/>
            <person name="Wascher F."/>
            <person name="Kostanjsek R."/>
            <person name="Ettema T.J."/>
            <person name="Horn M."/>
        </authorList>
    </citation>
    <scope>NUCLEOTIDE SEQUENCE [LARGE SCALE GENOMIC DNA]</scope>
    <source>
        <strain evidence="1 2">UWC36</strain>
    </source>
</reference>
<dbReference type="STRING" id="86105.NF27_IN00150"/>
<evidence type="ECO:0000313" key="1">
    <source>
        <dbReference type="EMBL" id="KIE04274.1"/>
    </source>
</evidence>